<comment type="caution">
    <text evidence="1">The sequence shown here is derived from an EMBL/GenBank/DDBJ whole genome shotgun (WGS) entry which is preliminary data.</text>
</comment>
<dbReference type="RefSeq" id="WP_083036257.1">
    <property type="nucleotide sequence ID" value="NZ_BLKY01000001.1"/>
</dbReference>
<evidence type="ECO:0000313" key="2">
    <source>
        <dbReference type="Proteomes" id="UP000465305"/>
    </source>
</evidence>
<proteinExistence type="predicted"/>
<gene>
    <name evidence="1" type="ORF">MALGJ_12410</name>
</gene>
<evidence type="ECO:0000313" key="1">
    <source>
        <dbReference type="EMBL" id="GFG84565.1"/>
    </source>
</evidence>
<dbReference type="AlphaFoldDB" id="A0A7I9Y7A8"/>
<name>A0A7I9Y7A8_MYCAL</name>
<protein>
    <submittedName>
        <fullName evidence="1">Uncharacterized protein</fullName>
    </submittedName>
</protein>
<accession>A0A7I9Y7A8</accession>
<dbReference type="EMBL" id="BLKY01000001">
    <property type="protein sequence ID" value="GFG84565.1"/>
    <property type="molecule type" value="Genomic_DNA"/>
</dbReference>
<sequence>MTSTPDAGWGDRPVDSTLHRCCQGIGGHTRGCPNGPTAVFAAAERDDAAELAACMDRHPAGRARRHEAVITAAGGRLHASCSGCAWTFTGPIGREVAAEAGGHVEAAQVLSALGVIR</sequence>
<dbReference type="Proteomes" id="UP000465305">
    <property type="component" value="Unassembled WGS sequence"/>
</dbReference>
<organism evidence="1 2">
    <name type="scientific">Mycolicibacter algericus</name>
    <name type="common">Mycobacterium algericum</name>
    <dbReference type="NCBI Taxonomy" id="1288388"/>
    <lineage>
        <taxon>Bacteria</taxon>
        <taxon>Bacillati</taxon>
        <taxon>Actinomycetota</taxon>
        <taxon>Actinomycetes</taxon>
        <taxon>Mycobacteriales</taxon>
        <taxon>Mycobacteriaceae</taxon>
        <taxon>Mycolicibacter</taxon>
    </lineage>
</organism>
<reference evidence="1 2" key="1">
    <citation type="journal article" date="2019" name="Emerg. Microbes Infect.">
        <title>Comprehensive subspecies identification of 175 nontuberculous mycobacteria species based on 7547 genomic profiles.</title>
        <authorList>
            <person name="Matsumoto Y."/>
            <person name="Kinjo T."/>
            <person name="Motooka D."/>
            <person name="Nabeya D."/>
            <person name="Jung N."/>
            <person name="Uechi K."/>
            <person name="Horii T."/>
            <person name="Iida T."/>
            <person name="Fujita J."/>
            <person name="Nakamura S."/>
        </authorList>
    </citation>
    <scope>NUCLEOTIDE SEQUENCE [LARGE SCALE GENOMIC DNA]</scope>
    <source>
        <strain evidence="1 2">JCM 30723</strain>
    </source>
</reference>